<keyword evidence="7 8" id="KW-0472">Membrane</keyword>
<keyword evidence="10" id="KW-1185">Reference proteome</keyword>
<dbReference type="InterPro" id="IPR002549">
    <property type="entry name" value="AI-2E-like"/>
</dbReference>
<sequence length="342" mass="38561">MKKIKRLTVYKYLIVFIIVIILAFLSLKSVVIREIINLLLVSFVISYTLKPLQKVMEQRRIGRRTAALMLICGLILLLVAIFTLLIPSIFKESLNINDTVVNIQKFIDGIYSKLKPISINKTMYTAMDNLYGKINNHIISVFTRIFDAVLNIGENIVMIAVIPIISYYFLSDGEYISSRLLNFLPVRSRDMVKKVTSDIDKILGRYIVSQLFLCGLIGVATFIILLFLKVDFPVILSILNAFFNIVPYFGPIFGAVPAIFIALIDSPEKALWTALWLYILQQIEGNILSPKITGDTVSMHPLIVILLLIIGGETAGFVGMILAVPIGVIIKVIYEDLNYYLF</sequence>
<feature type="transmembrane region" description="Helical" evidence="8">
    <location>
        <begin position="203"/>
        <end position="228"/>
    </location>
</feature>
<dbReference type="PANTHER" id="PTHR21716">
    <property type="entry name" value="TRANSMEMBRANE PROTEIN"/>
    <property type="match status" value="1"/>
</dbReference>
<evidence type="ECO:0000256" key="8">
    <source>
        <dbReference type="SAM" id="Phobius"/>
    </source>
</evidence>
<keyword evidence="5 8" id="KW-0812">Transmembrane</keyword>
<evidence type="ECO:0000256" key="1">
    <source>
        <dbReference type="ARBA" id="ARBA00004651"/>
    </source>
</evidence>
<feature type="transmembrane region" description="Helical" evidence="8">
    <location>
        <begin position="234"/>
        <end position="263"/>
    </location>
</feature>
<feature type="transmembrane region" description="Helical" evidence="8">
    <location>
        <begin position="12"/>
        <end position="29"/>
    </location>
</feature>
<organism evidence="9 10">
    <name type="scientific">Clostridium tanneri</name>
    <dbReference type="NCBI Taxonomy" id="3037988"/>
    <lineage>
        <taxon>Bacteria</taxon>
        <taxon>Bacillati</taxon>
        <taxon>Bacillota</taxon>
        <taxon>Clostridia</taxon>
        <taxon>Eubacteriales</taxon>
        <taxon>Clostridiaceae</taxon>
        <taxon>Clostridium</taxon>
    </lineage>
</organism>
<feature type="transmembrane region" description="Helical" evidence="8">
    <location>
        <begin position="301"/>
        <end position="334"/>
    </location>
</feature>
<proteinExistence type="inferred from homology"/>
<evidence type="ECO:0000256" key="7">
    <source>
        <dbReference type="ARBA" id="ARBA00023136"/>
    </source>
</evidence>
<name>A0ABU4JT57_9CLOT</name>
<evidence type="ECO:0000256" key="6">
    <source>
        <dbReference type="ARBA" id="ARBA00022989"/>
    </source>
</evidence>
<evidence type="ECO:0000313" key="10">
    <source>
        <dbReference type="Proteomes" id="UP001281656"/>
    </source>
</evidence>
<dbReference type="Pfam" id="PF01594">
    <property type="entry name" value="AI-2E_transport"/>
    <property type="match status" value="1"/>
</dbReference>
<dbReference type="EMBL" id="JARUJP010000007">
    <property type="protein sequence ID" value="MDW8801134.1"/>
    <property type="molecule type" value="Genomic_DNA"/>
</dbReference>
<comment type="similarity">
    <text evidence="2">Belongs to the autoinducer-2 exporter (AI-2E) (TC 2.A.86) family.</text>
</comment>
<keyword evidence="6 8" id="KW-1133">Transmembrane helix</keyword>
<evidence type="ECO:0000256" key="2">
    <source>
        <dbReference type="ARBA" id="ARBA00009773"/>
    </source>
</evidence>
<feature type="transmembrane region" description="Helical" evidence="8">
    <location>
        <begin position="65"/>
        <end position="90"/>
    </location>
</feature>
<evidence type="ECO:0000256" key="3">
    <source>
        <dbReference type="ARBA" id="ARBA00022448"/>
    </source>
</evidence>
<protein>
    <submittedName>
        <fullName evidence="9">AI-2E family transporter</fullName>
    </submittedName>
</protein>
<evidence type="ECO:0000256" key="4">
    <source>
        <dbReference type="ARBA" id="ARBA00022475"/>
    </source>
</evidence>
<keyword evidence="3" id="KW-0813">Transport</keyword>
<comment type="subcellular location">
    <subcellularLocation>
        <location evidence="1">Cell membrane</location>
        <topology evidence="1">Multi-pass membrane protein</topology>
    </subcellularLocation>
</comment>
<reference evidence="9 10" key="1">
    <citation type="submission" date="2023-04" db="EMBL/GenBank/DDBJ databases">
        <title>Clostridium tannerae sp. nov., isolated from the fecal material of an alpaca.</title>
        <authorList>
            <person name="Miller S."/>
            <person name="Hendry M."/>
            <person name="King J."/>
            <person name="Sankaranarayanan K."/>
            <person name="Lawson P.A."/>
        </authorList>
    </citation>
    <scope>NUCLEOTIDE SEQUENCE [LARGE SCALE GENOMIC DNA]</scope>
    <source>
        <strain evidence="9 10">A1-XYC3</strain>
    </source>
</reference>
<feature type="transmembrane region" description="Helical" evidence="8">
    <location>
        <begin position="152"/>
        <end position="170"/>
    </location>
</feature>
<comment type="caution">
    <text evidence="9">The sequence shown here is derived from an EMBL/GenBank/DDBJ whole genome shotgun (WGS) entry which is preliminary data.</text>
</comment>
<feature type="transmembrane region" description="Helical" evidence="8">
    <location>
        <begin position="35"/>
        <end position="53"/>
    </location>
</feature>
<dbReference type="Proteomes" id="UP001281656">
    <property type="component" value="Unassembled WGS sequence"/>
</dbReference>
<evidence type="ECO:0000256" key="5">
    <source>
        <dbReference type="ARBA" id="ARBA00022692"/>
    </source>
</evidence>
<dbReference type="PANTHER" id="PTHR21716:SF53">
    <property type="entry name" value="PERMEASE PERM-RELATED"/>
    <property type="match status" value="1"/>
</dbReference>
<dbReference type="RefSeq" id="WP_261671637.1">
    <property type="nucleotide sequence ID" value="NZ_JARUJP010000007.1"/>
</dbReference>
<accession>A0ABU4JT57</accession>
<evidence type="ECO:0000313" key="9">
    <source>
        <dbReference type="EMBL" id="MDW8801134.1"/>
    </source>
</evidence>
<keyword evidence="4" id="KW-1003">Cell membrane</keyword>
<gene>
    <name evidence="9" type="ORF">P8V03_08180</name>
</gene>